<proteinExistence type="predicted"/>
<evidence type="ECO:0000259" key="2">
    <source>
        <dbReference type="Pfam" id="PF04389"/>
    </source>
</evidence>
<protein>
    <submittedName>
        <fullName evidence="3">Peptidase M20</fullName>
    </submittedName>
</protein>
<dbReference type="SUPFAM" id="SSF53187">
    <property type="entry name" value="Zn-dependent exopeptidases"/>
    <property type="match status" value="1"/>
</dbReference>
<sequence>MLPHMTESINELITALPDLRESLSAKRELLLANAVMFSEIPAPTFEETERARFMMDRLIEAGCQNVSTDELGNAVGIHPGKTGKRNILVAAHLDTPFAKTADHAVQVNPNSITGPSIMDNALGCAAVASLPTLLSQLGIELEDNLVLLGSVRSMGKGDIEGMRFFLENNQLPMRAALLCEGGTLGRLSYSSLGVARGTIDCVTVRGANAGRLASGGAIPVLNRVLTKMLEIPLPTDPVTQVILGSVIAGTTFNTPSRDAHLRFEIRSEGAGVVNEVLEQIEAVVAEANSIPGAKVALNIVGRRKNTAISFQHPLIKSARRILKELDIEDHTAPSTGELSTLIGRGIPSLVLGLTNGDHRHDYNETIEIDPIFTGLAQLITMLQAIDGGLCDAND</sequence>
<dbReference type="Gene3D" id="3.30.70.360">
    <property type="match status" value="1"/>
</dbReference>
<accession>A0A8J3DAN7</accession>
<evidence type="ECO:0000313" key="4">
    <source>
        <dbReference type="Proteomes" id="UP000642829"/>
    </source>
</evidence>
<dbReference type="PANTHER" id="PTHR42994:SF2">
    <property type="entry name" value="PEPTIDASE"/>
    <property type="match status" value="1"/>
</dbReference>
<gene>
    <name evidence="3" type="ORF">GCM10007047_12600</name>
</gene>
<dbReference type="InterPro" id="IPR007484">
    <property type="entry name" value="Peptidase_M28"/>
</dbReference>
<reference evidence="3" key="2">
    <citation type="submission" date="2020-09" db="EMBL/GenBank/DDBJ databases">
        <authorList>
            <person name="Sun Q."/>
            <person name="Kim S."/>
        </authorList>
    </citation>
    <scope>NUCLEOTIDE SEQUENCE</scope>
    <source>
        <strain evidence="3">KCTC 12870</strain>
    </source>
</reference>
<comment type="cofactor">
    <cofactor evidence="1">
        <name>Zn(2+)</name>
        <dbReference type="ChEBI" id="CHEBI:29105"/>
    </cofactor>
</comment>
<dbReference type="AlphaFoldDB" id="A0A8J3DAN7"/>
<name>A0A8J3DAN7_9BACT</name>
<comment type="caution">
    <text evidence="3">The sequence shown here is derived from an EMBL/GenBank/DDBJ whole genome shotgun (WGS) entry which is preliminary data.</text>
</comment>
<dbReference type="PANTHER" id="PTHR42994">
    <property type="entry name" value="PEPTIDASE T"/>
    <property type="match status" value="1"/>
</dbReference>
<dbReference type="Pfam" id="PF04389">
    <property type="entry name" value="Peptidase_M28"/>
    <property type="match status" value="1"/>
</dbReference>
<keyword evidence="4" id="KW-1185">Reference proteome</keyword>
<dbReference type="Gene3D" id="3.40.630.10">
    <property type="entry name" value="Zn peptidases"/>
    <property type="match status" value="1"/>
</dbReference>
<dbReference type="Proteomes" id="UP000642829">
    <property type="component" value="Unassembled WGS sequence"/>
</dbReference>
<reference evidence="3" key="1">
    <citation type="journal article" date="2014" name="Int. J. Syst. Evol. Microbiol.">
        <title>Complete genome sequence of Corynebacterium casei LMG S-19264T (=DSM 44701T), isolated from a smear-ripened cheese.</title>
        <authorList>
            <consortium name="US DOE Joint Genome Institute (JGI-PGF)"/>
            <person name="Walter F."/>
            <person name="Albersmeier A."/>
            <person name="Kalinowski J."/>
            <person name="Ruckert C."/>
        </authorList>
    </citation>
    <scope>NUCLEOTIDE SEQUENCE</scope>
    <source>
        <strain evidence="3">KCTC 12870</strain>
    </source>
</reference>
<evidence type="ECO:0000313" key="3">
    <source>
        <dbReference type="EMBL" id="GHB98100.1"/>
    </source>
</evidence>
<organism evidence="3 4">
    <name type="scientific">Cerasicoccus arenae</name>
    <dbReference type="NCBI Taxonomy" id="424488"/>
    <lineage>
        <taxon>Bacteria</taxon>
        <taxon>Pseudomonadati</taxon>
        <taxon>Verrucomicrobiota</taxon>
        <taxon>Opitutia</taxon>
        <taxon>Puniceicoccales</taxon>
        <taxon>Cerasicoccaceae</taxon>
        <taxon>Cerasicoccus</taxon>
    </lineage>
</organism>
<evidence type="ECO:0000256" key="1">
    <source>
        <dbReference type="ARBA" id="ARBA00001947"/>
    </source>
</evidence>
<feature type="domain" description="Peptidase M28" evidence="2">
    <location>
        <begin position="73"/>
        <end position="147"/>
    </location>
</feature>
<dbReference type="EMBL" id="BMXG01000006">
    <property type="protein sequence ID" value="GHB98100.1"/>
    <property type="molecule type" value="Genomic_DNA"/>
</dbReference>